<accession>A0ABU0AGR2</accession>
<protein>
    <submittedName>
        <fullName evidence="2">Uncharacterized protein</fullName>
    </submittedName>
</protein>
<comment type="caution">
    <text evidence="2">The sequence shown here is derived from an EMBL/GenBank/DDBJ whole genome shotgun (WGS) entry which is preliminary data.</text>
</comment>
<keyword evidence="1" id="KW-1133">Transmembrane helix</keyword>
<evidence type="ECO:0000313" key="2">
    <source>
        <dbReference type="EMBL" id="MDQ0270447.1"/>
    </source>
</evidence>
<gene>
    <name evidence="2" type="ORF">J2S17_002322</name>
</gene>
<proteinExistence type="predicted"/>
<keyword evidence="1" id="KW-0472">Membrane</keyword>
<feature type="transmembrane region" description="Helical" evidence="1">
    <location>
        <begin position="12"/>
        <end position="31"/>
    </location>
</feature>
<evidence type="ECO:0000313" key="3">
    <source>
        <dbReference type="Proteomes" id="UP001238088"/>
    </source>
</evidence>
<keyword evidence="1" id="KW-0812">Transmembrane</keyword>
<feature type="transmembrane region" description="Helical" evidence="1">
    <location>
        <begin position="37"/>
        <end position="57"/>
    </location>
</feature>
<dbReference type="EMBL" id="JAUSUB010000008">
    <property type="protein sequence ID" value="MDQ0270447.1"/>
    <property type="molecule type" value="Genomic_DNA"/>
</dbReference>
<organism evidence="2 3">
    <name type="scientific">Cytobacillus purgationiresistens</name>
    <dbReference type="NCBI Taxonomy" id="863449"/>
    <lineage>
        <taxon>Bacteria</taxon>
        <taxon>Bacillati</taxon>
        <taxon>Bacillota</taxon>
        <taxon>Bacilli</taxon>
        <taxon>Bacillales</taxon>
        <taxon>Bacillaceae</taxon>
        <taxon>Cytobacillus</taxon>
    </lineage>
</organism>
<feature type="transmembrane region" description="Helical" evidence="1">
    <location>
        <begin position="62"/>
        <end position="81"/>
    </location>
</feature>
<sequence length="85" mass="9742">MENHHAYSEIRMLNQVIAPIFIIANFGYFLSLYMPEFPGLSFIAASIGLAIILISWLGKRSFLFTFALIAVTLIYSIVFSWEMLF</sequence>
<reference evidence="2 3" key="1">
    <citation type="submission" date="2023-07" db="EMBL/GenBank/DDBJ databases">
        <title>Genomic Encyclopedia of Type Strains, Phase IV (KMG-IV): sequencing the most valuable type-strain genomes for metagenomic binning, comparative biology and taxonomic classification.</title>
        <authorList>
            <person name="Goeker M."/>
        </authorList>
    </citation>
    <scope>NUCLEOTIDE SEQUENCE [LARGE SCALE GENOMIC DNA]</scope>
    <source>
        <strain evidence="2 3">DSM 23494</strain>
    </source>
</reference>
<dbReference type="RefSeq" id="WP_307474878.1">
    <property type="nucleotide sequence ID" value="NZ_JAUSUB010000008.1"/>
</dbReference>
<keyword evidence="3" id="KW-1185">Reference proteome</keyword>
<dbReference type="Proteomes" id="UP001238088">
    <property type="component" value="Unassembled WGS sequence"/>
</dbReference>
<evidence type="ECO:0000256" key="1">
    <source>
        <dbReference type="SAM" id="Phobius"/>
    </source>
</evidence>
<name>A0ABU0AGR2_9BACI</name>